<name>A0A6C0BU79_9ZZZZ</name>
<dbReference type="InterPro" id="IPR043977">
    <property type="entry name" value="DUF5759"/>
</dbReference>
<accession>A0A6C0BU79</accession>
<dbReference type="Pfam" id="PF19063">
    <property type="entry name" value="DUF5759"/>
    <property type="match status" value="1"/>
</dbReference>
<proteinExistence type="predicted"/>
<organism evidence="1">
    <name type="scientific">viral metagenome</name>
    <dbReference type="NCBI Taxonomy" id="1070528"/>
    <lineage>
        <taxon>unclassified sequences</taxon>
        <taxon>metagenomes</taxon>
        <taxon>organismal metagenomes</taxon>
    </lineage>
</organism>
<dbReference type="EMBL" id="MN739233">
    <property type="protein sequence ID" value="QHS94793.1"/>
    <property type="molecule type" value="Genomic_DNA"/>
</dbReference>
<evidence type="ECO:0000313" key="1">
    <source>
        <dbReference type="EMBL" id="QHS94793.1"/>
    </source>
</evidence>
<reference evidence="1" key="1">
    <citation type="journal article" date="2020" name="Nature">
        <title>Giant virus diversity and host interactions through global metagenomics.</title>
        <authorList>
            <person name="Schulz F."/>
            <person name="Roux S."/>
            <person name="Paez-Espino D."/>
            <person name="Jungbluth S."/>
            <person name="Walsh D.A."/>
            <person name="Denef V.J."/>
            <person name="McMahon K.D."/>
            <person name="Konstantinidis K.T."/>
            <person name="Eloe-Fadrosh E.A."/>
            <person name="Kyrpides N.C."/>
            <person name="Woyke T."/>
        </authorList>
    </citation>
    <scope>NUCLEOTIDE SEQUENCE</scope>
    <source>
        <strain evidence="1">GVMAG-M-3300018428-16</strain>
    </source>
</reference>
<dbReference type="AlphaFoldDB" id="A0A6C0BU79"/>
<protein>
    <submittedName>
        <fullName evidence="1">Uncharacterized protein</fullName>
    </submittedName>
</protein>
<sequence>MSSIFELNKEIEEIGDKINLDDLYEKKKQTDLNKLENYKKILKRIHLKIKNASRQKNDNQFLWFVVPETILGVPNYDQAACIAFVLDKLDDNGFLVKYIHPNTIFISWKHWVPGYVRNEIKKKTGVSVDGYGEVVGTIDGENIESRDPNNIIFTPKNDKKTDKGKDFKSIKSYKPTGSIYNNDLLSKFQK</sequence>